<reference evidence="1" key="1">
    <citation type="submission" date="2018-02" db="EMBL/GenBank/DDBJ databases">
        <title>Rhizophora mucronata_Transcriptome.</title>
        <authorList>
            <person name="Meera S.P."/>
            <person name="Sreeshan A."/>
            <person name="Augustine A."/>
        </authorList>
    </citation>
    <scope>NUCLEOTIDE SEQUENCE</scope>
    <source>
        <tissue evidence="1">Leaf</tissue>
    </source>
</reference>
<accession>A0A2P2QQF4</accession>
<organism evidence="1">
    <name type="scientific">Rhizophora mucronata</name>
    <name type="common">Asiatic mangrove</name>
    <dbReference type="NCBI Taxonomy" id="61149"/>
    <lineage>
        <taxon>Eukaryota</taxon>
        <taxon>Viridiplantae</taxon>
        <taxon>Streptophyta</taxon>
        <taxon>Embryophyta</taxon>
        <taxon>Tracheophyta</taxon>
        <taxon>Spermatophyta</taxon>
        <taxon>Magnoliopsida</taxon>
        <taxon>eudicotyledons</taxon>
        <taxon>Gunneridae</taxon>
        <taxon>Pentapetalae</taxon>
        <taxon>rosids</taxon>
        <taxon>fabids</taxon>
        <taxon>Malpighiales</taxon>
        <taxon>Rhizophoraceae</taxon>
        <taxon>Rhizophora</taxon>
    </lineage>
</organism>
<proteinExistence type="predicted"/>
<evidence type="ECO:0000313" key="1">
    <source>
        <dbReference type="EMBL" id="MBX69252.1"/>
    </source>
</evidence>
<sequence length="58" mass="6695">MVNRLTIFSTSSSLGMFLGQIYLTVDFEELICINGAVEMTVCCLYVLFYMEENRSHFN</sequence>
<name>A0A2P2QQF4_RHIMU</name>
<protein>
    <submittedName>
        <fullName evidence="1">Uncharacterized protein</fullName>
    </submittedName>
</protein>
<dbReference type="AlphaFoldDB" id="A0A2P2QQF4"/>
<dbReference type="EMBL" id="GGEC01088768">
    <property type="protein sequence ID" value="MBX69252.1"/>
    <property type="molecule type" value="Transcribed_RNA"/>
</dbReference>